<dbReference type="Pfam" id="PF07394">
    <property type="entry name" value="DUF1501"/>
    <property type="match status" value="1"/>
</dbReference>
<sequence>MIRVGQAGLGALALPGLLQAQKATGGNGTGGKAKSVILIYLWGGPPQMDMWDPNPEATSGIRSLFKPIPTKVPGIHVSEAMPLFAKWTHKTAIIRSLTHDSNEHGNSVYYTLTGHKDKT</sequence>
<reference evidence="1" key="1">
    <citation type="submission" date="2018-05" db="EMBL/GenBank/DDBJ databases">
        <authorList>
            <person name="Lanie J.A."/>
            <person name="Ng W.-L."/>
            <person name="Kazmierczak K.M."/>
            <person name="Andrzejewski T.M."/>
            <person name="Davidsen T.M."/>
            <person name="Wayne K.J."/>
            <person name="Tettelin H."/>
            <person name="Glass J.I."/>
            <person name="Rusch D."/>
            <person name="Podicherti R."/>
            <person name="Tsui H.-C.T."/>
            <person name="Winkler M.E."/>
        </authorList>
    </citation>
    <scope>NUCLEOTIDE SEQUENCE</scope>
</reference>
<accession>A0A382YNP1</accession>
<name>A0A382YNP1_9ZZZZ</name>
<dbReference type="InterPro" id="IPR010869">
    <property type="entry name" value="DUF1501"/>
</dbReference>
<dbReference type="AlphaFoldDB" id="A0A382YNP1"/>
<dbReference type="EMBL" id="UINC01177160">
    <property type="protein sequence ID" value="SVD84641.1"/>
    <property type="molecule type" value="Genomic_DNA"/>
</dbReference>
<gene>
    <name evidence="1" type="ORF">METZ01_LOCUS437495</name>
</gene>
<proteinExistence type="predicted"/>
<organism evidence="1">
    <name type="scientific">marine metagenome</name>
    <dbReference type="NCBI Taxonomy" id="408172"/>
    <lineage>
        <taxon>unclassified sequences</taxon>
        <taxon>metagenomes</taxon>
        <taxon>ecological metagenomes</taxon>
    </lineage>
</organism>
<feature type="non-terminal residue" evidence="1">
    <location>
        <position position="119"/>
    </location>
</feature>
<evidence type="ECO:0008006" key="2">
    <source>
        <dbReference type="Google" id="ProtNLM"/>
    </source>
</evidence>
<protein>
    <recommendedName>
        <fullName evidence="2">DUF1501 domain-containing protein</fullName>
    </recommendedName>
</protein>
<evidence type="ECO:0000313" key="1">
    <source>
        <dbReference type="EMBL" id="SVD84641.1"/>
    </source>
</evidence>